<feature type="transmembrane region" description="Helical" evidence="11">
    <location>
        <begin position="64"/>
        <end position="82"/>
    </location>
</feature>
<reference evidence="12 13" key="1">
    <citation type="submission" date="2017-11" db="EMBL/GenBank/DDBJ databases">
        <title>Genome sequence of Pantoea cypripedii NE1.</title>
        <authorList>
            <person name="Nascimento F.X."/>
        </authorList>
    </citation>
    <scope>NUCLEOTIDE SEQUENCE [LARGE SCALE GENOMIC DNA]</scope>
    <source>
        <strain evidence="12 13">NE1</strain>
        <plasmid evidence="13">pne1b</plasmid>
    </source>
</reference>
<keyword evidence="5" id="KW-1003">Cell membrane</keyword>
<geneLocation type="plasmid" evidence="13">
    <name>pne1b</name>
</geneLocation>
<sequence length="108" mass="11903">MKSRILSSLKHCRKAGAVAWHTQYTMSVLLVFVLMIFTAQQVHAVDLFIGGKPMIKDTLGSDSTVVWILYVLEVIAGAWVYIKTKNLAMFGGIAAVMIYINVAFGIIP</sequence>
<dbReference type="GO" id="GO:0005886">
    <property type="term" value="C:plasma membrane"/>
    <property type="evidence" value="ECO:0007669"/>
    <property type="project" value="UniProtKB-SubCell"/>
</dbReference>
<dbReference type="GO" id="GO:0005576">
    <property type="term" value="C:extracellular region"/>
    <property type="evidence" value="ECO:0007669"/>
    <property type="project" value="UniProtKB-SubCell"/>
</dbReference>
<name>A0A6B9G4E3_PANCY</name>
<evidence type="ECO:0000313" key="12">
    <source>
        <dbReference type="EMBL" id="QGY32541.1"/>
    </source>
</evidence>
<comment type="subunit">
    <text evidence="10">Monomer. Interacts with itself to form filaments; also interacts with TraQ.</text>
</comment>
<evidence type="ECO:0000256" key="9">
    <source>
        <dbReference type="ARBA" id="ARBA00023136"/>
    </source>
</evidence>
<evidence type="ECO:0000256" key="10">
    <source>
        <dbReference type="ARBA" id="ARBA00026027"/>
    </source>
</evidence>
<feature type="transmembrane region" description="Helical" evidence="11">
    <location>
        <begin position="87"/>
        <end position="107"/>
    </location>
</feature>
<keyword evidence="11" id="KW-0812">Transmembrane</keyword>
<keyword evidence="8" id="KW-0184">Conjugation</keyword>
<keyword evidence="9 11" id="KW-0472">Membrane</keyword>
<dbReference type="InterPro" id="IPR008873">
    <property type="entry name" value="TraA"/>
</dbReference>
<evidence type="ECO:0000256" key="3">
    <source>
        <dbReference type="ARBA" id="ARBA00009586"/>
    </source>
</evidence>
<dbReference type="RefSeq" id="WP_208718441.1">
    <property type="nucleotide sequence ID" value="NZ_CP024770.1"/>
</dbReference>
<keyword evidence="6" id="KW-0997">Cell inner membrane</keyword>
<gene>
    <name evidence="12" type="ORF">CUN67_26635</name>
</gene>
<dbReference type="Proteomes" id="UP000502005">
    <property type="component" value="Plasmid pNE1B"/>
</dbReference>
<evidence type="ECO:0000256" key="5">
    <source>
        <dbReference type="ARBA" id="ARBA00022475"/>
    </source>
</evidence>
<protein>
    <recommendedName>
        <fullName evidence="4">Pilin</fullName>
    </recommendedName>
</protein>
<comment type="subcellular location">
    <subcellularLocation>
        <location evidence="1">Cell inner membrane</location>
        <topology evidence="1">Multi-pass membrane protein</topology>
    </subcellularLocation>
    <subcellularLocation>
        <location evidence="2">Secreted</location>
    </subcellularLocation>
</comment>
<keyword evidence="12" id="KW-0614">Plasmid</keyword>
<evidence type="ECO:0000256" key="2">
    <source>
        <dbReference type="ARBA" id="ARBA00004613"/>
    </source>
</evidence>
<organism evidence="12 13">
    <name type="scientific">Pantoea cypripedii</name>
    <name type="common">Pectobacterium cypripedii</name>
    <name type="synonym">Erwinia cypripedii</name>
    <dbReference type="NCBI Taxonomy" id="55209"/>
    <lineage>
        <taxon>Bacteria</taxon>
        <taxon>Pseudomonadati</taxon>
        <taxon>Pseudomonadota</taxon>
        <taxon>Gammaproteobacteria</taxon>
        <taxon>Enterobacterales</taxon>
        <taxon>Erwiniaceae</taxon>
        <taxon>Pantoea</taxon>
    </lineage>
</organism>
<keyword evidence="7" id="KW-0964">Secreted</keyword>
<dbReference type="Pfam" id="PF05513">
    <property type="entry name" value="TraA"/>
    <property type="match status" value="1"/>
</dbReference>
<evidence type="ECO:0000256" key="8">
    <source>
        <dbReference type="ARBA" id="ARBA00022971"/>
    </source>
</evidence>
<dbReference type="AlphaFoldDB" id="A0A6B9G4E3"/>
<accession>A0A6B9G4E3</accession>
<evidence type="ECO:0000256" key="11">
    <source>
        <dbReference type="SAM" id="Phobius"/>
    </source>
</evidence>
<dbReference type="EMBL" id="CP024770">
    <property type="protein sequence ID" value="QGY32541.1"/>
    <property type="molecule type" value="Genomic_DNA"/>
</dbReference>
<evidence type="ECO:0000256" key="4">
    <source>
        <dbReference type="ARBA" id="ARBA00018586"/>
    </source>
</evidence>
<evidence type="ECO:0000256" key="6">
    <source>
        <dbReference type="ARBA" id="ARBA00022519"/>
    </source>
</evidence>
<evidence type="ECO:0000313" key="13">
    <source>
        <dbReference type="Proteomes" id="UP000502005"/>
    </source>
</evidence>
<keyword evidence="11" id="KW-1133">Transmembrane helix</keyword>
<proteinExistence type="inferred from homology"/>
<evidence type="ECO:0000256" key="1">
    <source>
        <dbReference type="ARBA" id="ARBA00004429"/>
    </source>
</evidence>
<evidence type="ECO:0000256" key="7">
    <source>
        <dbReference type="ARBA" id="ARBA00022525"/>
    </source>
</evidence>
<comment type="similarity">
    <text evidence="3">Belongs to the TraA family.</text>
</comment>